<comment type="caution">
    <text evidence="1">The sequence shown here is derived from an EMBL/GenBank/DDBJ whole genome shotgun (WGS) entry which is preliminary data.</text>
</comment>
<evidence type="ECO:0000313" key="1">
    <source>
        <dbReference type="EMBL" id="TDD16429.1"/>
    </source>
</evidence>
<keyword evidence="2" id="KW-1185">Reference proteome</keyword>
<sequence>MSVGLVHDRLYASLETTMQMSAVPGTLSPSGKGRRKGVNIGLKVPMAEELVWANVMRPRIPLVYLDLHVAIRMARASRGDTKVPAEYLKLYQAALRAKLERRAMFPLSGEHLWEIAQITDPKQRGNLADILETLSDYRYLAGRTLIAELEIEAGMAKILGEDISDRSVALVRSTFGHAFGMVGGMKIVNQAGGDASDAVRARMPDAEFDRLMASMNYEMERRMLRGPSDEDLEQLRTDPAFQPQVAVEGQRSRVEWEQDTDRVLNDNPKWRRGRLRDLIAAREFVHEWIEMYTRMRIERQKAGLPDFDPPDDELRRFMGAMPHTQVAVSVKTRYHTNPRHKWTVNDIVDIDAVSVAYAYCEAVFPDKAMRHALLSSKELQSIGTYVPRRPGELAEWLNSLPTVIAPDLLVPHPLNRPTPTTG</sequence>
<evidence type="ECO:0000313" key="2">
    <source>
        <dbReference type="Proteomes" id="UP000295172"/>
    </source>
</evidence>
<dbReference type="OrthoDB" id="4704389at2"/>
<proteinExistence type="predicted"/>
<dbReference type="AlphaFoldDB" id="A0A4R4WC81"/>
<accession>A0A4R4WC81</accession>
<reference evidence="1 2" key="1">
    <citation type="submission" date="2019-02" db="EMBL/GenBank/DDBJ databases">
        <title>Draft genome sequences of novel Actinobacteria.</title>
        <authorList>
            <person name="Sahin N."/>
            <person name="Ay H."/>
            <person name="Saygin H."/>
        </authorList>
    </citation>
    <scope>NUCLEOTIDE SEQUENCE [LARGE SCALE GENOMIC DNA]</scope>
    <source>
        <strain evidence="1 2">16K104</strain>
    </source>
</reference>
<organism evidence="1 2">
    <name type="scientific">Kribbella turkmenica</name>
    <dbReference type="NCBI Taxonomy" id="2530375"/>
    <lineage>
        <taxon>Bacteria</taxon>
        <taxon>Bacillati</taxon>
        <taxon>Actinomycetota</taxon>
        <taxon>Actinomycetes</taxon>
        <taxon>Propionibacteriales</taxon>
        <taxon>Kribbellaceae</taxon>
        <taxon>Kribbella</taxon>
    </lineage>
</organism>
<protein>
    <submittedName>
        <fullName evidence="1">Uncharacterized protein</fullName>
    </submittedName>
</protein>
<dbReference type="EMBL" id="SMKR01000176">
    <property type="protein sequence ID" value="TDD16429.1"/>
    <property type="molecule type" value="Genomic_DNA"/>
</dbReference>
<dbReference type="RefSeq" id="WP_132326263.1">
    <property type="nucleotide sequence ID" value="NZ_SMKR01000176.1"/>
</dbReference>
<name>A0A4R4WC81_9ACTN</name>
<dbReference type="Proteomes" id="UP000295172">
    <property type="component" value="Unassembled WGS sequence"/>
</dbReference>
<gene>
    <name evidence="1" type="ORF">E1218_29835</name>
</gene>